<evidence type="ECO:0000313" key="2">
    <source>
        <dbReference type="Proteomes" id="UP000604383"/>
    </source>
</evidence>
<feature type="non-terminal residue" evidence="1">
    <location>
        <position position="187"/>
    </location>
</feature>
<accession>A0AB36BC29</accession>
<evidence type="ECO:0000313" key="1">
    <source>
        <dbReference type="EMBL" id="MZH58193.1"/>
    </source>
</evidence>
<proteinExistence type="predicted"/>
<sequence>MAYEEYRSELVESRTGINLTSSEAVELGNTIKPLLLKGHSPYQIIAAHPELGISEKTLYNYIEQGVFECVGIANIDLRIKVKRKMTAKKKTIYKKRQDRKFLVGRLYTDYQSYVESEEITHILQMDTVYNDISNGPFIQTFKFIKYGLLFAVYHDTKTAADMVDGLAVLDSILGKSLFEQEAHITLT</sequence>
<comment type="caution">
    <text evidence="1">The sequence shown here is derived from an EMBL/GenBank/DDBJ whole genome shotgun (WGS) entry which is preliminary data.</text>
</comment>
<gene>
    <name evidence="1" type="ORF">GT664_21130</name>
</gene>
<dbReference type="EMBL" id="WWTN01000059">
    <property type="protein sequence ID" value="MZH58193.1"/>
    <property type="molecule type" value="Genomic_DNA"/>
</dbReference>
<dbReference type="AlphaFoldDB" id="A0AB36BC29"/>
<protein>
    <submittedName>
        <fullName evidence="1">Uncharacterized protein</fullName>
    </submittedName>
</protein>
<name>A0AB36BC29_CLOIN</name>
<reference evidence="1" key="1">
    <citation type="journal article" date="2019" name="Nat. Med.">
        <title>A library of human gut bacterial isolates paired with longitudinal multiomics data enables mechanistic microbiome research.</title>
        <authorList>
            <person name="Poyet M."/>
            <person name="Groussin M."/>
            <person name="Gibbons S.M."/>
            <person name="Avila-Pacheco J."/>
            <person name="Jiang X."/>
            <person name="Kearney S.M."/>
            <person name="Perrotta A.R."/>
            <person name="Berdy B."/>
            <person name="Zhao S."/>
            <person name="Lieberman T.D."/>
            <person name="Swanson P.K."/>
            <person name="Smith M."/>
            <person name="Roesemann S."/>
            <person name="Alexander J.E."/>
            <person name="Rich S.A."/>
            <person name="Livny J."/>
            <person name="Vlamakis H."/>
            <person name="Clish C."/>
            <person name="Bullock K."/>
            <person name="Deik A."/>
            <person name="Scott J."/>
            <person name="Pierce K.A."/>
            <person name="Xavier R.J."/>
            <person name="Alm E.J."/>
        </authorList>
    </citation>
    <scope>NUCLEOTIDE SEQUENCE</scope>
    <source>
        <strain evidence="1">BIOML-A12</strain>
    </source>
</reference>
<organism evidence="1 2">
    <name type="scientific">Clostridium innocuum</name>
    <dbReference type="NCBI Taxonomy" id="1522"/>
    <lineage>
        <taxon>Bacteria</taxon>
        <taxon>Bacillati</taxon>
        <taxon>Bacillota</taxon>
        <taxon>Clostridia</taxon>
        <taxon>Eubacteriales</taxon>
        <taxon>Clostridiaceae</taxon>
        <taxon>Clostridium</taxon>
    </lineage>
</organism>
<dbReference type="Proteomes" id="UP000604383">
    <property type="component" value="Unassembled WGS sequence"/>
</dbReference>